<organism evidence="2 3">
    <name type="scientific">Bythopirellula polymerisocia</name>
    <dbReference type="NCBI Taxonomy" id="2528003"/>
    <lineage>
        <taxon>Bacteria</taxon>
        <taxon>Pseudomonadati</taxon>
        <taxon>Planctomycetota</taxon>
        <taxon>Planctomycetia</taxon>
        <taxon>Pirellulales</taxon>
        <taxon>Lacipirellulaceae</taxon>
        <taxon>Bythopirellula</taxon>
    </lineage>
</organism>
<reference evidence="2 3" key="1">
    <citation type="submission" date="2019-02" db="EMBL/GenBank/DDBJ databases">
        <title>Deep-cultivation of Planctomycetes and their phenomic and genomic characterization uncovers novel biology.</title>
        <authorList>
            <person name="Wiegand S."/>
            <person name="Jogler M."/>
            <person name="Boedeker C."/>
            <person name="Pinto D."/>
            <person name="Vollmers J."/>
            <person name="Rivas-Marin E."/>
            <person name="Kohn T."/>
            <person name="Peeters S.H."/>
            <person name="Heuer A."/>
            <person name="Rast P."/>
            <person name="Oberbeckmann S."/>
            <person name="Bunk B."/>
            <person name="Jeske O."/>
            <person name="Meyerdierks A."/>
            <person name="Storesund J.E."/>
            <person name="Kallscheuer N."/>
            <person name="Luecker S."/>
            <person name="Lage O.M."/>
            <person name="Pohl T."/>
            <person name="Merkel B.J."/>
            <person name="Hornburger P."/>
            <person name="Mueller R.-W."/>
            <person name="Bruemmer F."/>
            <person name="Labrenz M."/>
            <person name="Spormann A.M."/>
            <person name="Op Den Camp H."/>
            <person name="Overmann J."/>
            <person name="Amann R."/>
            <person name="Jetten M.S.M."/>
            <person name="Mascher T."/>
            <person name="Medema M.H."/>
            <person name="Devos D.P."/>
            <person name="Kaster A.-K."/>
            <person name="Ovreas L."/>
            <person name="Rohde M."/>
            <person name="Galperin M.Y."/>
            <person name="Jogler C."/>
        </authorList>
    </citation>
    <scope>NUCLEOTIDE SEQUENCE [LARGE SCALE GENOMIC DNA]</scope>
    <source>
        <strain evidence="2 3">Pla144</strain>
    </source>
</reference>
<keyword evidence="3" id="KW-1185">Reference proteome</keyword>
<dbReference type="Proteomes" id="UP000318437">
    <property type="component" value="Unassembled WGS sequence"/>
</dbReference>
<evidence type="ECO:0000313" key="2">
    <source>
        <dbReference type="EMBL" id="TWU28373.1"/>
    </source>
</evidence>
<comment type="caution">
    <text evidence="2">The sequence shown here is derived from an EMBL/GenBank/DDBJ whole genome shotgun (WGS) entry which is preliminary data.</text>
</comment>
<sequence length="284" mass="30280">MSIQHRENQLAVRGVLGLIAVILLVSPAGAAIVFEDNFTGPGGSAEGRSTDGSTAGVNGTYYHANPNLVYTDGVSNLTGVDPATQTGNFGTVAVDVLAGGDLNTTNSIVTATMQINSNRPIDGGNGDEFGTLYVEFEDFGFLGVSHPQSGPSFQFDSLGAPFKLFKPGLNFQTLVSSDTGNGTPAWLEQTNKIEFIYNTSTHAFQLKHNDTLVHSALLDPANATEAIFWNYPTFDNLFFQFNSTNWVVDSLSLDVSRIPEPGTVALLGLGLLVPAFGRRRLRAS</sequence>
<dbReference type="NCBIfam" id="TIGR02595">
    <property type="entry name" value="PEP_CTERM"/>
    <property type="match status" value="1"/>
</dbReference>
<feature type="domain" description="Ice-binding protein C-terminal" evidence="1">
    <location>
        <begin position="258"/>
        <end position="280"/>
    </location>
</feature>
<dbReference type="RefSeq" id="WP_197530485.1">
    <property type="nucleotide sequence ID" value="NZ_SJPS01000002.1"/>
</dbReference>
<accession>A0A5C6CTU3</accession>
<evidence type="ECO:0000259" key="1">
    <source>
        <dbReference type="Pfam" id="PF07589"/>
    </source>
</evidence>
<gene>
    <name evidence="2" type="ORF">Pla144_16610</name>
</gene>
<dbReference type="AlphaFoldDB" id="A0A5C6CTU3"/>
<proteinExistence type="predicted"/>
<dbReference type="Pfam" id="PF07589">
    <property type="entry name" value="PEP-CTERM"/>
    <property type="match status" value="1"/>
</dbReference>
<dbReference type="InterPro" id="IPR013424">
    <property type="entry name" value="Ice-binding_C"/>
</dbReference>
<evidence type="ECO:0000313" key="3">
    <source>
        <dbReference type="Proteomes" id="UP000318437"/>
    </source>
</evidence>
<protein>
    <recommendedName>
        <fullName evidence="1">Ice-binding protein C-terminal domain-containing protein</fullName>
    </recommendedName>
</protein>
<dbReference type="EMBL" id="SJPS01000002">
    <property type="protein sequence ID" value="TWU28373.1"/>
    <property type="molecule type" value="Genomic_DNA"/>
</dbReference>
<name>A0A5C6CTU3_9BACT</name>